<accession>A0ABP8UEE0</accession>
<dbReference type="Pfam" id="PF13577">
    <property type="entry name" value="SnoaL_4"/>
    <property type="match status" value="1"/>
</dbReference>
<evidence type="ECO:0000313" key="3">
    <source>
        <dbReference type="Proteomes" id="UP001501442"/>
    </source>
</evidence>
<dbReference type="Proteomes" id="UP001501442">
    <property type="component" value="Unassembled WGS sequence"/>
</dbReference>
<dbReference type="InterPro" id="IPR037401">
    <property type="entry name" value="SnoaL-like"/>
</dbReference>
<protein>
    <submittedName>
        <fullName evidence="2">Nuclear transport factor 2 family protein</fullName>
    </submittedName>
</protein>
<feature type="domain" description="SnoaL-like" evidence="1">
    <location>
        <begin position="9"/>
        <end position="131"/>
    </location>
</feature>
<dbReference type="Gene3D" id="3.10.450.50">
    <property type="match status" value="1"/>
</dbReference>
<dbReference type="SUPFAM" id="SSF54427">
    <property type="entry name" value="NTF2-like"/>
    <property type="match status" value="1"/>
</dbReference>
<sequence>MPADPPSSHRAIENLIARYAELVDDGDFAGLDSLLADATFVGSSARVSGRGEIEKLFRDTLIVYDDGTPRTQHVTTNLAIEVDEETGTATARSYVTVLQALPDLPLRPIAAGRYQDRFERRDGRWRFVERRVRINLVGDVSRHLRQAAPPA</sequence>
<dbReference type="RefSeq" id="WP_345433295.1">
    <property type="nucleotide sequence ID" value="NZ_BAABHK010000006.1"/>
</dbReference>
<organism evidence="2 3">
    <name type="scientific">Actinoallomurus vinaceus</name>
    <dbReference type="NCBI Taxonomy" id="1080074"/>
    <lineage>
        <taxon>Bacteria</taxon>
        <taxon>Bacillati</taxon>
        <taxon>Actinomycetota</taxon>
        <taxon>Actinomycetes</taxon>
        <taxon>Streptosporangiales</taxon>
        <taxon>Thermomonosporaceae</taxon>
        <taxon>Actinoallomurus</taxon>
    </lineage>
</organism>
<gene>
    <name evidence="2" type="ORF">GCM10023196_048940</name>
</gene>
<name>A0ABP8UEE0_9ACTN</name>
<keyword evidence="3" id="KW-1185">Reference proteome</keyword>
<dbReference type="CDD" id="cd00531">
    <property type="entry name" value="NTF2_like"/>
    <property type="match status" value="1"/>
</dbReference>
<dbReference type="EMBL" id="BAABHK010000006">
    <property type="protein sequence ID" value="GAA4629199.1"/>
    <property type="molecule type" value="Genomic_DNA"/>
</dbReference>
<proteinExistence type="predicted"/>
<evidence type="ECO:0000313" key="2">
    <source>
        <dbReference type="EMBL" id="GAA4629199.1"/>
    </source>
</evidence>
<reference evidence="3" key="1">
    <citation type="journal article" date="2019" name="Int. J. Syst. Evol. Microbiol.">
        <title>The Global Catalogue of Microorganisms (GCM) 10K type strain sequencing project: providing services to taxonomists for standard genome sequencing and annotation.</title>
        <authorList>
            <consortium name="The Broad Institute Genomics Platform"/>
            <consortium name="The Broad Institute Genome Sequencing Center for Infectious Disease"/>
            <person name="Wu L."/>
            <person name="Ma J."/>
        </authorList>
    </citation>
    <scope>NUCLEOTIDE SEQUENCE [LARGE SCALE GENOMIC DNA]</scope>
    <source>
        <strain evidence="3">JCM 17939</strain>
    </source>
</reference>
<comment type="caution">
    <text evidence="2">The sequence shown here is derived from an EMBL/GenBank/DDBJ whole genome shotgun (WGS) entry which is preliminary data.</text>
</comment>
<evidence type="ECO:0000259" key="1">
    <source>
        <dbReference type="Pfam" id="PF13577"/>
    </source>
</evidence>
<dbReference type="InterPro" id="IPR032710">
    <property type="entry name" value="NTF2-like_dom_sf"/>
</dbReference>